<evidence type="ECO:0000313" key="2">
    <source>
        <dbReference type="Proteomes" id="UP000020938"/>
    </source>
</evidence>
<sequence>MRNGTFKYPENRFFGHLPKRIPEPSEPRLSDNPVKYGFNDFMTQCRHSSLVRRTASPQNRIRDDPPVCLFTEADNVATKSAYK</sequence>
<name>A0A016CRG8_BACFG</name>
<dbReference type="AlphaFoldDB" id="A0A016CRG8"/>
<organism evidence="1 2">
    <name type="scientific">Bacteroides fragilis str. 3976T8</name>
    <dbReference type="NCBI Taxonomy" id="1339314"/>
    <lineage>
        <taxon>Bacteria</taxon>
        <taxon>Pseudomonadati</taxon>
        <taxon>Bacteroidota</taxon>
        <taxon>Bacteroidia</taxon>
        <taxon>Bacteroidales</taxon>
        <taxon>Bacteroidaceae</taxon>
        <taxon>Bacteroides</taxon>
    </lineage>
</organism>
<gene>
    <name evidence="1" type="ORF">M123_1697</name>
</gene>
<dbReference type="EMBL" id="JGDS01000045">
    <property type="protein sequence ID" value="EXZ73974.1"/>
    <property type="molecule type" value="Genomic_DNA"/>
</dbReference>
<dbReference type="GeneID" id="69591267"/>
<reference evidence="1 2" key="1">
    <citation type="submission" date="2014-02" db="EMBL/GenBank/DDBJ databases">
        <authorList>
            <person name="Sears C."/>
            <person name="Carroll K."/>
            <person name="Sack B.R."/>
            <person name="Qadri F."/>
            <person name="Myers L.L."/>
            <person name="Chung G.-T."/>
            <person name="Escheverria P."/>
            <person name="Fraser C.M."/>
            <person name="Sadzewicz L."/>
            <person name="Shefchek K.A."/>
            <person name="Tallon L."/>
            <person name="Das S.P."/>
            <person name="Daugherty S."/>
            <person name="Mongodin E.F."/>
        </authorList>
    </citation>
    <scope>NUCLEOTIDE SEQUENCE [LARGE SCALE GENOMIC DNA]</scope>
    <source>
        <strain evidence="1 2">3976T8</strain>
    </source>
</reference>
<dbReference type="Proteomes" id="UP000020938">
    <property type="component" value="Unassembled WGS sequence"/>
</dbReference>
<comment type="caution">
    <text evidence="1">The sequence shown here is derived from an EMBL/GenBank/DDBJ whole genome shotgun (WGS) entry which is preliminary data.</text>
</comment>
<evidence type="ECO:0000313" key="1">
    <source>
        <dbReference type="EMBL" id="EXZ73974.1"/>
    </source>
</evidence>
<proteinExistence type="predicted"/>
<protein>
    <submittedName>
        <fullName evidence="1">Uncharacterized protein</fullName>
    </submittedName>
</protein>
<dbReference type="RefSeq" id="WP_009037593.1">
    <property type="nucleotide sequence ID" value="NZ_JGDS01000045.1"/>
</dbReference>
<accession>A0A016CRG8</accession>
<dbReference type="PATRIC" id="fig|1339314.3.peg.1910"/>